<sequence>MNEYVDKTDAANSDLKCDADRNRHRRDAARSCDGPMMPFGSMPLAMAVFDVQGRLAHATGRFCYLMDCPEGSLRGMSIDQIFYWRGTWPTLSGTSVNDETSKPGIVMTRGGELPVDACLLPVDFLGEPHSLLTVQDSRPDRDVERILRAVIDVAPTATLLSDGSGEIVLSNAAAGALFGYDPSELIGMSVDDLVDPECRAKHAYNRKVFSENRLPRPMGSGQSITARRKDGSNFPVEIALYPLDRSYGDLIHATVTDLTERHATEALSDQKTRRMEALNSDLSAFAYSASHDLKAPLSSISGLLSICIEDLDEGNLQELRENLDNAVEISRRSAHKVEAVLAIARVGQETIPAERFDPNREIHDIWRDLTGAMTAPPDFRVDLDVPNLIRTERPTFNLVLENLLSNALRYGDDRKDRHRIRVSGALRDDRICLIVADNGLGIPPENLQRIFKMFDRIDDRSGDGMGLSLVRKQIERLNGSISVSSTPGAGTEFSFSLPLLTKGET</sequence>
<evidence type="ECO:0000313" key="10">
    <source>
        <dbReference type="Proteomes" id="UP001191082"/>
    </source>
</evidence>
<accession>A0ABY2X6V3</accession>
<evidence type="ECO:0000256" key="4">
    <source>
        <dbReference type="ARBA" id="ARBA00022679"/>
    </source>
</evidence>
<dbReference type="SUPFAM" id="SSF47384">
    <property type="entry name" value="Homodimeric domain of signal transducing histidine kinase"/>
    <property type="match status" value="1"/>
</dbReference>
<dbReference type="NCBIfam" id="TIGR00229">
    <property type="entry name" value="sensory_box"/>
    <property type="match status" value="1"/>
</dbReference>
<keyword evidence="3" id="KW-0597">Phosphoprotein</keyword>
<dbReference type="InterPro" id="IPR050351">
    <property type="entry name" value="BphY/WalK/GraS-like"/>
</dbReference>
<dbReference type="SUPFAM" id="SSF55874">
    <property type="entry name" value="ATPase domain of HSP90 chaperone/DNA topoisomerase II/histidine kinase"/>
    <property type="match status" value="1"/>
</dbReference>
<dbReference type="InterPro" id="IPR035965">
    <property type="entry name" value="PAS-like_dom_sf"/>
</dbReference>
<evidence type="ECO:0000313" key="9">
    <source>
        <dbReference type="EMBL" id="TMV11512.1"/>
    </source>
</evidence>
<dbReference type="Gene3D" id="3.30.450.20">
    <property type="entry name" value="PAS domain"/>
    <property type="match status" value="1"/>
</dbReference>
<dbReference type="Pfam" id="PF02518">
    <property type="entry name" value="HATPase_c"/>
    <property type="match status" value="1"/>
</dbReference>
<evidence type="ECO:0000256" key="5">
    <source>
        <dbReference type="ARBA" id="ARBA00022777"/>
    </source>
</evidence>
<dbReference type="InterPro" id="IPR004358">
    <property type="entry name" value="Sig_transdc_His_kin-like_C"/>
</dbReference>
<keyword evidence="6" id="KW-0472">Membrane</keyword>
<keyword evidence="5" id="KW-0418">Kinase</keyword>
<reference evidence="9 10" key="1">
    <citation type="submission" date="2019-05" db="EMBL/GenBank/DDBJ databases">
        <title>Marivita sp. nov. isolated from sea sediment.</title>
        <authorList>
            <person name="Kim W."/>
        </authorList>
    </citation>
    <scope>NUCLEOTIDE SEQUENCE [LARGE SCALE GENOMIC DNA]</scope>
    <source>
        <strain evidence="9 10">CAU 1492</strain>
    </source>
</reference>
<dbReference type="Pfam" id="PF00512">
    <property type="entry name" value="HisKA"/>
    <property type="match status" value="1"/>
</dbReference>
<name>A0ABY2X6V3_9RHOB</name>
<organism evidence="9 10">
    <name type="scientific">Arenibacterium halophilum</name>
    <dbReference type="NCBI Taxonomy" id="2583821"/>
    <lineage>
        <taxon>Bacteria</taxon>
        <taxon>Pseudomonadati</taxon>
        <taxon>Pseudomonadota</taxon>
        <taxon>Alphaproteobacteria</taxon>
        <taxon>Rhodobacterales</taxon>
        <taxon>Paracoccaceae</taxon>
        <taxon>Arenibacterium</taxon>
    </lineage>
</organism>
<evidence type="ECO:0000259" key="8">
    <source>
        <dbReference type="PROSITE" id="PS50112"/>
    </source>
</evidence>
<dbReference type="Gene3D" id="3.30.565.10">
    <property type="entry name" value="Histidine kinase-like ATPase, C-terminal domain"/>
    <property type="match status" value="1"/>
</dbReference>
<feature type="domain" description="Histidine kinase" evidence="7">
    <location>
        <begin position="288"/>
        <end position="501"/>
    </location>
</feature>
<dbReference type="InterPro" id="IPR000014">
    <property type="entry name" value="PAS"/>
</dbReference>
<dbReference type="InterPro" id="IPR003661">
    <property type="entry name" value="HisK_dim/P_dom"/>
</dbReference>
<feature type="domain" description="PAS" evidence="8">
    <location>
        <begin position="143"/>
        <end position="197"/>
    </location>
</feature>
<proteinExistence type="predicted"/>
<dbReference type="EC" id="2.7.13.3" evidence="2"/>
<dbReference type="PANTHER" id="PTHR42878">
    <property type="entry name" value="TWO-COMPONENT HISTIDINE KINASE"/>
    <property type="match status" value="1"/>
</dbReference>
<keyword evidence="10" id="KW-1185">Reference proteome</keyword>
<dbReference type="Pfam" id="PF13426">
    <property type="entry name" value="PAS_9"/>
    <property type="match status" value="1"/>
</dbReference>
<dbReference type="CDD" id="cd00075">
    <property type="entry name" value="HATPase"/>
    <property type="match status" value="1"/>
</dbReference>
<dbReference type="Proteomes" id="UP001191082">
    <property type="component" value="Unassembled WGS sequence"/>
</dbReference>
<evidence type="ECO:0000259" key="7">
    <source>
        <dbReference type="PROSITE" id="PS50109"/>
    </source>
</evidence>
<evidence type="ECO:0000256" key="2">
    <source>
        <dbReference type="ARBA" id="ARBA00012438"/>
    </source>
</evidence>
<dbReference type="InterPro" id="IPR036890">
    <property type="entry name" value="HATPase_C_sf"/>
</dbReference>
<dbReference type="InterPro" id="IPR036097">
    <property type="entry name" value="HisK_dim/P_sf"/>
</dbReference>
<evidence type="ECO:0000256" key="1">
    <source>
        <dbReference type="ARBA" id="ARBA00000085"/>
    </source>
</evidence>
<dbReference type="CDD" id="cd00082">
    <property type="entry name" value="HisKA"/>
    <property type="match status" value="1"/>
</dbReference>
<dbReference type="Gene3D" id="1.10.287.130">
    <property type="match status" value="1"/>
</dbReference>
<comment type="caution">
    <text evidence="9">The sequence shown here is derived from an EMBL/GenBank/DDBJ whole genome shotgun (WGS) entry which is preliminary data.</text>
</comment>
<protein>
    <recommendedName>
        <fullName evidence="2">histidine kinase</fullName>
        <ecNumber evidence="2">2.7.13.3</ecNumber>
    </recommendedName>
</protein>
<dbReference type="SMART" id="SM00388">
    <property type="entry name" value="HisKA"/>
    <property type="match status" value="1"/>
</dbReference>
<dbReference type="PANTHER" id="PTHR42878:SF15">
    <property type="entry name" value="BACTERIOPHYTOCHROME"/>
    <property type="match status" value="1"/>
</dbReference>
<dbReference type="PROSITE" id="PS50112">
    <property type="entry name" value="PAS"/>
    <property type="match status" value="1"/>
</dbReference>
<dbReference type="InterPro" id="IPR005467">
    <property type="entry name" value="His_kinase_dom"/>
</dbReference>
<keyword evidence="4" id="KW-0808">Transferase</keyword>
<dbReference type="CDD" id="cd00130">
    <property type="entry name" value="PAS"/>
    <property type="match status" value="1"/>
</dbReference>
<gene>
    <name evidence="9" type="ORF">FGK64_14630</name>
</gene>
<evidence type="ECO:0000256" key="6">
    <source>
        <dbReference type="ARBA" id="ARBA00023136"/>
    </source>
</evidence>
<comment type="catalytic activity">
    <reaction evidence="1">
        <text>ATP + protein L-histidine = ADP + protein N-phospho-L-histidine.</text>
        <dbReference type="EC" id="2.7.13.3"/>
    </reaction>
</comment>
<evidence type="ECO:0000256" key="3">
    <source>
        <dbReference type="ARBA" id="ARBA00022553"/>
    </source>
</evidence>
<dbReference type="PRINTS" id="PR00344">
    <property type="entry name" value="BCTRLSENSOR"/>
</dbReference>
<dbReference type="SMART" id="SM00091">
    <property type="entry name" value="PAS"/>
    <property type="match status" value="1"/>
</dbReference>
<dbReference type="PROSITE" id="PS50109">
    <property type="entry name" value="HIS_KIN"/>
    <property type="match status" value="1"/>
</dbReference>
<dbReference type="SUPFAM" id="SSF55785">
    <property type="entry name" value="PYP-like sensor domain (PAS domain)"/>
    <property type="match status" value="1"/>
</dbReference>
<dbReference type="EMBL" id="VCPC01000003">
    <property type="protein sequence ID" value="TMV11512.1"/>
    <property type="molecule type" value="Genomic_DNA"/>
</dbReference>
<dbReference type="InterPro" id="IPR003594">
    <property type="entry name" value="HATPase_dom"/>
</dbReference>
<dbReference type="SMART" id="SM00387">
    <property type="entry name" value="HATPase_c"/>
    <property type="match status" value="1"/>
</dbReference>